<keyword evidence="2" id="KW-1185">Reference proteome</keyword>
<dbReference type="Proteomes" id="UP000664521">
    <property type="component" value="Unassembled WGS sequence"/>
</dbReference>
<dbReference type="AlphaFoldDB" id="A0A8H3EZV5"/>
<evidence type="ECO:0000313" key="1">
    <source>
        <dbReference type="EMBL" id="CAF9915544.1"/>
    </source>
</evidence>
<dbReference type="OrthoDB" id="5347809at2759"/>
<dbReference type="EMBL" id="CAJPDS010000016">
    <property type="protein sequence ID" value="CAF9915544.1"/>
    <property type="molecule type" value="Genomic_DNA"/>
</dbReference>
<name>A0A8H3EZV5_9LECA</name>
<protein>
    <submittedName>
        <fullName evidence="1">Uncharacterized protein</fullName>
    </submittedName>
</protein>
<organism evidence="1 2">
    <name type="scientific">Heterodermia speciosa</name>
    <dbReference type="NCBI Taxonomy" id="116794"/>
    <lineage>
        <taxon>Eukaryota</taxon>
        <taxon>Fungi</taxon>
        <taxon>Dikarya</taxon>
        <taxon>Ascomycota</taxon>
        <taxon>Pezizomycotina</taxon>
        <taxon>Lecanoromycetes</taxon>
        <taxon>OSLEUM clade</taxon>
        <taxon>Lecanoromycetidae</taxon>
        <taxon>Caliciales</taxon>
        <taxon>Physciaceae</taxon>
        <taxon>Heterodermia</taxon>
    </lineage>
</organism>
<accession>A0A8H3EZV5</accession>
<reference evidence="1" key="1">
    <citation type="submission" date="2021-03" db="EMBL/GenBank/DDBJ databases">
        <authorList>
            <person name="Tagirdzhanova G."/>
        </authorList>
    </citation>
    <scope>NUCLEOTIDE SEQUENCE</scope>
</reference>
<comment type="caution">
    <text evidence="1">The sequence shown here is derived from an EMBL/GenBank/DDBJ whole genome shotgun (WGS) entry which is preliminary data.</text>
</comment>
<proteinExistence type="predicted"/>
<gene>
    <name evidence="1" type="ORF">HETSPECPRED_002520</name>
</gene>
<evidence type="ECO:0000313" key="2">
    <source>
        <dbReference type="Proteomes" id="UP000664521"/>
    </source>
</evidence>
<sequence>MGAAASSNVAAPASSSHVAAPASSSSHVAARRLRLVPVVAPRPIAPLARSVNAGIAPTALTLGLPVAKYAAFAAQGYSNTWLNDLHLSDECLEPFVSKHKLDLLVQEGALKIGDELYMEVDVSVEEGEMQVVEKVAKIISVNARSHPDVEVYDLRGNVIATIGECKGPTEIVQELKRRRPELAGQDIRQPWKLLFVYSGGRWMGTLKKVRQSLHRWQIEMAAWRAWKDENGVE</sequence>